<dbReference type="SUPFAM" id="SSF53756">
    <property type="entry name" value="UDP-Glycosyltransferase/glycogen phosphorylase"/>
    <property type="match status" value="1"/>
</dbReference>
<keyword evidence="4" id="KW-1185">Reference proteome</keyword>
<dbReference type="PANTHER" id="PTHR46401:SF2">
    <property type="entry name" value="GLYCOSYLTRANSFERASE WBBK-RELATED"/>
    <property type="match status" value="1"/>
</dbReference>
<dbReference type="EMBL" id="FNUL01000009">
    <property type="protein sequence ID" value="SEF80466.1"/>
    <property type="molecule type" value="Genomic_DNA"/>
</dbReference>
<dbReference type="InterPro" id="IPR001296">
    <property type="entry name" value="Glyco_trans_1"/>
</dbReference>
<organism evidence="3 4">
    <name type="scientific">Lachnospira multipara</name>
    <dbReference type="NCBI Taxonomy" id="28051"/>
    <lineage>
        <taxon>Bacteria</taxon>
        <taxon>Bacillati</taxon>
        <taxon>Bacillota</taxon>
        <taxon>Clostridia</taxon>
        <taxon>Lachnospirales</taxon>
        <taxon>Lachnospiraceae</taxon>
        <taxon>Lachnospira</taxon>
    </lineage>
</organism>
<keyword evidence="1 3" id="KW-0808">Transferase</keyword>
<evidence type="ECO:0000313" key="3">
    <source>
        <dbReference type="EMBL" id="SEF80466.1"/>
    </source>
</evidence>
<evidence type="ECO:0000259" key="2">
    <source>
        <dbReference type="Pfam" id="PF00534"/>
    </source>
</evidence>
<evidence type="ECO:0000256" key="1">
    <source>
        <dbReference type="ARBA" id="ARBA00022679"/>
    </source>
</evidence>
<dbReference type="AlphaFoldDB" id="A0A1H5UZQ8"/>
<dbReference type="Gene3D" id="3.40.50.2000">
    <property type="entry name" value="Glycogen Phosphorylase B"/>
    <property type="match status" value="1"/>
</dbReference>
<feature type="domain" description="Glycosyl transferase family 1" evidence="2">
    <location>
        <begin position="176"/>
        <end position="330"/>
    </location>
</feature>
<proteinExistence type="predicted"/>
<dbReference type="PANTHER" id="PTHR46401">
    <property type="entry name" value="GLYCOSYLTRANSFERASE WBBK-RELATED"/>
    <property type="match status" value="1"/>
</dbReference>
<protein>
    <submittedName>
        <fullName evidence="3">Glycosyltransferase involved in cell wall bisynthesis</fullName>
    </submittedName>
</protein>
<name>A0A1H5UZQ8_9FIRM</name>
<reference evidence="3 4" key="1">
    <citation type="submission" date="2016-10" db="EMBL/GenBank/DDBJ databases">
        <authorList>
            <person name="de Groot N.N."/>
        </authorList>
    </citation>
    <scope>NUCLEOTIDE SEQUENCE [LARGE SCALE GENOMIC DNA]</scope>
    <source>
        <strain evidence="3 4">D15d</strain>
    </source>
</reference>
<dbReference type="GO" id="GO:0009103">
    <property type="term" value="P:lipopolysaccharide biosynthetic process"/>
    <property type="evidence" value="ECO:0007669"/>
    <property type="project" value="TreeGrafter"/>
</dbReference>
<dbReference type="GO" id="GO:0016757">
    <property type="term" value="F:glycosyltransferase activity"/>
    <property type="evidence" value="ECO:0007669"/>
    <property type="project" value="InterPro"/>
</dbReference>
<evidence type="ECO:0000313" key="4">
    <source>
        <dbReference type="Proteomes" id="UP000236726"/>
    </source>
</evidence>
<dbReference type="Pfam" id="PF00534">
    <property type="entry name" value="Glycos_transf_1"/>
    <property type="match status" value="1"/>
</dbReference>
<sequence length="352" mass="40529">MNIAFVLYGNSALPRGGSRIIYDYANYLASNNHRVTLYFYGKCFLRSRKIPSVLKKLACRFFYNRWPDWYKFNEGVIKRTIFDYEKEIRKDEEVIIATDVRTAKPVSELSINCKKKMYFIQGFENWVLSDEEVFETYGLGLCNITVSNWLKNLVDMHSKTPSFCVANGVNCDIFKKEKDLKNRDKYSIAFHYNSSKNKAGNDAIEVIKRLHNQIPELKVYAVSIEKKTDIIPEYVNYIYKASQEKVAKINNKCRVFLSTSVEEGFGLPGIEAMACGCILVSTKNTGVFEYANESENAVLLDVHDIDGLVTNIKRIFEDFSLQKKISEKAIATAKERSIEKSARKFEEILVKE</sequence>
<dbReference type="Proteomes" id="UP000236726">
    <property type="component" value="Unassembled WGS sequence"/>
</dbReference>
<accession>A0A1H5UZQ8</accession>
<dbReference type="RefSeq" id="WP_103952893.1">
    <property type="nucleotide sequence ID" value="NZ_FNUL01000009.1"/>
</dbReference>
<gene>
    <name evidence="3" type="ORF">SAMN05216537_10930</name>
</gene>
<dbReference type="Gene3D" id="3.40.50.11090">
    <property type="match status" value="1"/>
</dbReference>
<dbReference type="CDD" id="cd03801">
    <property type="entry name" value="GT4_PimA-like"/>
    <property type="match status" value="1"/>
</dbReference>